<dbReference type="EMBL" id="CAQQ02182804">
    <property type="status" value="NOT_ANNOTATED_CDS"/>
    <property type="molecule type" value="Genomic_DNA"/>
</dbReference>
<keyword evidence="3" id="KW-1185">Reference proteome</keyword>
<dbReference type="AlphaFoldDB" id="T1GB15"/>
<evidence type="ECO:0000313" key="3">
    <source>
        <dbReference type="Proteomes" id="UP000015102"/>
    </source>
</evidence>
<feature type="compositionally biased region" description="Low complexity" evidence="1">
    <location>
        <begin position="1"/>
        <end position="16"/>
    </location>
</feature>
<organism evidence="2 3">
    <name type="scientific">Megaselia scalaris</name>
    <name type="common">Humpbacked fly</name>
    <name type="synonym">Phora scalaris</name>
    <dbReference type="NCBI Taxonomy" id="36166"/>
    <lineage>
        <taxon>Eukaryota</taxon>
        <taxon>Metazoa</taxon>
        <taxon>Ecdysozoa</taxon>
        <taxon>Arthropoda</taxon>
        <taxon>Hexapoda</taxon>
        <taxon>Insecta</taxon>
        <taxon>Pterygota</taxon>
        <taxon>Neoptera</taxon>
        <taxon>Endopterygota</taxon>
        <taxon>Diptera</taxon>
        <taxon>Brachycera</taxon>
        <taxon>Muscomorpha</taxon>
        <taxon>Platypezoidea</taxon>
        <taxon>Phoridae</taxon>
        <taxon>Megaseliini</taxon>
        <taxon>Megaselia</taxon>
    </lineage>
</organism>
<name>T1GB15_MEGSC</name>
<evidence type="ECO:0000256" key="1">
    <source>
        <dbReference type="SAM" id="MobiDB-lite"/>
    </source>
</evidence>
<accession>T1GB15</accession>
<reference evidence="3" key="1">
    <citation type="submission" date="2013-02" db="EMBL/GenBank/DDBJ databases">
        <authorList>
            <person name="Hughes D."/>
        </authorList>
    </citation>
    <scope>NUCLEOTIDE SEQUENCE</scope>
    <source>
        <strain>Durham</strain>
        <strain evidence="3">NC isolate 2 -- Noor lab</strain>
    </source>
</reference>
<evidence type="ECO:0000313" key="2">
    <source>
        <dbReference type="EnsemblMetazoa" id="MESCA000435-PA"/>
    </source>
</evidence>
<dbReference type="Proteomes" id="UP000015102">
    <property type="component" value="Unassembled WGS sequence"/>
</dbReference>
<feature type="region of interest" description="Disordered" evidence="1">
    <location>
        <begin position="1"/>
        <end position="86"/>
    </location>
</feature>
<reference evidence="2" key="2">
    <citation type="submission" date="2015-06" db="UniProtKB">
        <authorList>
            <consortium name="EnsemblMetazoa"/>
        </authorList>
    </citation>
    <scope>IDENTIFICATION</scope>
</reference>
<proteinExistence type="predicted"/>
<dbReference type="HOGENOM" id="CLU_1483642_0_0_1"/>
<dbReference type="EMBL" id="CAQQ02182805">
    <property type="status" value="NOT_ANNOTATED_CDS"/>
    <property type="molecule type" value="Genomic_DNA"/>
</dbReference>
<sequence length="182" mass="19520">MRGTVKAAKAATAAAKSQDENSTTETGGEIFFSLEDRTSFTSSSDCLKSSSPTNRQRFQSSSITSFNPYSSSDYVKSPSSEFHLPSTDPIKTFSTTSYDVQSTPNQFTSPFSSDASLALQRSDYNSADELATIFTATSTSTSIDPISVPEDKPKVIETDCSDIVEATAATTQRFFGKSNTNG</sequence>
<dbReference type="EnsemblMetazoa" id="MESCA000435-RA">
    <property type="protein sequence ID" value="MESCA000435-PA"/>
    <property type="gene ID" value="MESCA000435"/>
</dbReference>
<feature type="compositionally biased region" description="Polar residues" evidence="1">
    <location>
        <begin position="39"/>
        <end position="67"/>
    </location>
</feature>
<feature type="compositionally biased region" description="Low complexity" evidence="1">
    <location>
        <begin position="68"/>
        <end position="80"/>
    </location>
</feature>
<protein>
    <submittedName>
        <fullName evidence="2">Uncharacterized protein</fullName>
    </submittedName>
</protein>